<proteinExistence type="predicted"/>
<dbReference type="PRINTS" id="PR01218">
    <property type="entry name" value="PSTLEXTENSIN"/>
</dbReference>
<evidence type="ECO:0000313" key="3">
    <source>
        <dbReference type="Proteomes" id="UP000887540"/>
    </source>
</evidence>
<feature type="chain" id="PRO_5036804462" evidence="1">
    <location>
        <begin position="30"/>
        <end position="227"/>
    </location>
</feature>
<dbReference type="Pfam" id="PF04155">
    <property type="entry name" value="Ground-like"/>
    <property type="match status" value="1"/>
</dbReference>
<keyword evidence="3" id="KW-1185">Reference proteome</keyword>
<dbReference type="WBParaSite" id="ACRNAN_scaffold2647.g16930.t1">
    <property type="protein sequence ID" value="ACRNAN_scaffold2647.g16930.t1"/>
    <property type="gene ID" value="ACRNAN_scaffold2647.g16930"/>
</dbReference>
<organism evidence="3 4">
    <name type="scientific">Acrobeloides nanus</name>
    <dbReference type="NCBI Taxonomy" id="290746"/>
    <lineage>
        <taxon>Eukaryota</taxon>
        <taxon>Metazoa</taxon>
        <taxon>Ecdysozoa</taxon>
        <taxon>Nematoda</taxon>
        <taxon>Chromadorea</taxon>
        <taxon>Rhabditida</taxon>
        <taxon>Tylenchina</taxon>
        <taxon>Cephalobomorpha</taxon>
        <taxon>Cephaloboidea</taxon>
        <taxon>Cephalobidae</taxon>
        <taxon>Acrobeloides</taxon>
    </lineage>
</organism>
<evidence type="ECO:0000259" key="2">
    <source>
        <dbReference type="Pfam" id="PF04155"/>
    </source>
</evidence>
<dbReference type="AlphaFoldDB" id="A0A914DJI2"/>
<dbReference type="InterPro" id="IPR003882">
    <property type="entry name" value="Pistil_extensin"/>
</dbReference>
<reference evidence="4" key="1">
    <citation type="submission" date="2022-11" db="UniProtKB">
        <authorList>
            <consortium name="WormBaseParasite"/>
        </authorList>
    </citation>
    <scope>IDENTIFICATION</scope>
</reference>
<dbReference type="Proteomes" id="UP000887540">
    <property type="component" value="Unplaced"/>
</dbReference>
<feature type="signal peptide" evidence="1">
    <location>
        <begin position="1"/>
        <end position="29"/>
    </location>
</feature>
<keyword evidence="1" id="KW-0732">Signal</keyword>
<evidence type="ECO:0000313" key="4">
    <source>
        <dbReference type="WBParaSite" id="ACRNAN_scaffold2647.g16930.t1"/>
    </source>
</evidence>
<name>A0A914DJI2_9BILA</name>
<sequence>MMWFWAERMFCRKLFIAVLLSELSIVTFACLCLPQLPVCPPPPPPIICPPPPPPCPPPVICPPSFCPPPPICPLPPPPPPPCPAPLPCPPPMPCNPCGGLQGIGGYGGPPVSYQRAPIINDCCCQCGSPCRFMHRARTHGAKIFAATSLEVEEDPQCNSEKLRSLIEDNITGDPSISKRAIQKAAEEKMDGHINVICAKSDFSYVAYTETYCQASVDGVTCYAFKPL</sequence>
<dbReference type="InterPro" id="IPR007284">
    <property type="entry name" value="Ground-like_dom"/>
</dbReference>
<feature type="domain" description="Ground-like" evidence="2">
    <location>
        <begin position="154"/>
        <end position="224"/>
    </location>
</feature>
<evidence type="ECO:0000256" key="1">
    <source>
        <dbReference type="SAM" id="SignalP"/>
    </source>
</evidence>
<protein>
    <submittedName>
        <fullName evidence="4">Ground-like domain-containing protein</fullName>
    </submittedName>
</protein>
<accession>A0A914DJI2</accession>